<dbReference type="EMBL" id="BAABEO010000008">
    <property type="protein sequence ID" value="GAA3674301.1"/>
    <property type="molecule type" value="Genomic_DNA"/>
</dbReference>
<proteinExistence type="predicted"/>
<gene>
    <name evidence="1" type="ORF">GCM10023081_10870</name>
</gene>
<comment type="caution">
    <text evidence="1">The sequence shown here is derived from an EMBL/GenBank/DDBJ whole genome shotgun (WGS) entry which is preliminary data.</text>
</comment>
<reference evidence="2" key="1">
    <citation type="journal article" date="2019" name="Int. J. Syst. Evol. Microbiol.">
        <title>The Global Catalogue of Microorganisms (GCM) 10K type strain sequencing project: providing services to taxonomists for standard genome sequencing and annotation.</title>
        <authorList>
            <consortium name="The Broad Institute Genomics Platform"/>
            <consortium name="The Broad Institute Genome Sequencing Center for Infectious Disease"/>
            <person name="Wu L."/>
            <person name="Ma J."/>
        </authorList>
    </citation>
    <scope>NUCLEOTIDE SEQUENCE [LARGE SCALE GENOMIC DNA]</scope>
    <source>
        <strain evidence="2">JCM 30742</strain>
    </source>
</reference>
<dbReference type="Proteomes" id="UP001500752">
    <property type="component" value="Unassembled WGS sequence"/>
</dbReference>
<accession>A0ABP7BZB9</accession>
<organism evidence="1 2">
    <name type="scientific">Arthrobacter ginkgonis</name>
    <dbReference type="NCBI Taxonomy" id="1630594"/>
    <lineage>
        <taxon>Bacteria</taxon>
        <taxon>Bacillati</taxon>
        <taxon>Actinomycetota</taxon>
        <taxon>Actinomycetes</taxon>
        <taxon>Micrococcales</taxon>
        <taxon>Micrococcaceae</taxon>
        <taxon>Arthrobacter</taxon>
    </lineage>
</organism>
<evidence type="ECO:0000313" key="2">
    <source>
        <dbReference type="Proteomes" id="UP001500752"/>
    </source>
</evidence>
<name>A0ABP7BZB9_9MICC</name>
<sequence length="55" mass="6184">MAGLDEHLRTAMLPVFRESVTEHQYGVLIRGTGLHDLQAVVDETLPYGEVRIDAY</sequence>
<evidence type="ECO:0000313" key="1">
    <source>
        <dbReference type="EMBL" id="GAA3674301.1"/>
    </source>
</evidence>
<keyword evidence="2" id="KW-1185">Reference proteome</keyword>
<protein>
    <submittedName>
        <fullName evidence="1">Uncharacterized protein</fullName>
    </submittedName>
</protein>